<organism evidence="2 3">
    <name type="scientific">Clytia hemisphaerica</name>
    <dbReference type="NCBI Taxonomy" id="252671"/>
    <lineage>
        <taxon>Eukaryota</taxon>
        <taxon>Metazoa</taxon>
        <taxon>Cnidaria</taxon>
        <taxon>Hydrozoa</taxon>
        <taxon>Hydroidolina</taxon>
        <taxon>Leptothecata</taxon>
        <taxon>Obeliida</taxon>
        <taxon>Clytiidae</taxon>
        <taxon>Clytia</taxon>
    </lineage>
</organism>
<evidence type="ECO:0000313" key="2">
    <source>
        <dbReference type="EnsemblMetazoa" id="CLYHEMP005503.1"/>
    </source>
</evidence>
<sequence>MSNNKTTIMAHSNHSNATQHLHTNAGAISIVAVLDIALMVIAMLLNLLAMVLQISTLKMKILSNQSILLIHLNLVSFFNIATNAWSVAIFGYDVGFSLDFLVTYQAAYVAYYLTWFY</sequence>
<feature type="transmembrane region" description="Helical" evidence="1">
    <location>
        <begin position="66"/>
        <end position="88"/>
    </location>
</feature>
<dbReference type="AlphaFoldDB" id="A0A7M5V0G4"/>
<keyword evidence="1" id="KW-1133">Transmembrane helix</keyword>
<feature type="transmembrane region" description="Helical" evidence="1">
    <location>
        <begin position="94"/>
        <end position="113"/>
    </location>
</feature>
<dbReference type="Proteomes" id="UP000594262">
    <property type="component" value="Unplaced"/>
</dbReference>
<protein>
    <submittedName>
        <fullName evidence="2">Uncharacterized protein</fullName>
    </submittedName>
</protein>
<keyword evidence="1" id="KW-0812">Transmembrane</keyword>
<keyword evidence="1" id="KW-0472">Membrane</keyword>
<evidence type="ECO:0000313" key="3">
    <source>
        <dbReference type="Proteomes" id="UP000594262"/>
    </source>
</evidence>
<evidence type="ECO:0000256" key="1">
    <source>
        <dbReference type="SAM" id="Phobius"/>
    </source>
</evidence>
<accession>A0A7M5V0G4</accession>
<feature type="transmembrane region" description="Helical" evidence="1">
    <location>
        <begin position="27"/>
        <end position="54"/>
    </location>
</feature>
<reference evidence="2" key="1">
    <citation type="submission" date="2021-01" db="UniProtKB">
        <authorList>
            <consortium name="EnsemblMetazoa"/>
        </authorList>
    </citation>
    <scope>IDENTIFICATION</scope>
</reference>
<proteinExistence type="predicted"/>
<keyword evidence="3" id="KW-1185">Reference proteome</keyword>
<name>A0A7M5V0G4_9CNID</name>
<dbReference type="EnsemblMetazoa" id="CLYHEMT005503.1">
    <property type="protein sequence ID" value="CLYHEMP005503.1"/>
    <property type="gene ID" value="CLYHEMG005503"/>
</dbReference>